<dbReference type="InterPro" id="IPR042095">
    <property type="entry name" value="SUMF_sf"/>
</dbReference>
<feature type="signal peptide" evidence="1">
    <location>
        <begin position="1"/>
        <end position="21"/>
    </location>
</feature>
<dbReference type="InterPro" id="IPR005532">
    <property type="entry name" value="SUMF_dom"/>
</dbReference>
<organism evidence="3 4">
    <name type="scientific">Triparma columacea</name>
    <dbReference type="NCBI Taxonomy" id="722753"/>
    <lineage>
        <taxon>Eukaryota</taxon>
        <taxon>Sar</taxon>
        <taxon>Stramenopiles</taxon>
        <taxon>Ochrophyta</taxon>
        <taxon>Bolidophyceae</taxon>
        <taxon>Parmales</taxon>
        <taxon>Triparmaceae</taxon>
        <taxon>Triparma</taxon>
    </lineage>
</organism>
<dbReference type="Pfam" id="PF03781">
    <property type="entry name" value="FGE-sulfatase"/>
    <property type="match status" value="1"/>
</dbReference>
<keyword evidence="4" id="KW-1185">Reference proteome</keyword>
<dbReference type="PANTHER" id="PTHR23150:SF19">
    <property type="entry name" value="FORMYLGLYCINE-GENERATING ENZYME"/>
    <property type="match status" value="1"/>
</dbReference>
<feature type="domain" description="Apple" evidence="2">
    <location>
        <begin position="402"/>
        <end position="475"/>
    </location>
</feature>
<reference evidence="4" key="1">
    <citation type="journal article" date="2023" name="Commun. Biol.">
        <title>Genome analysis of Parmales, the sister group of diatoms, reveals the evolutionary specialization of diatoms from phago-mixotrophs to photoautotrophs.</title>
        <authorList>
            <person name="Ban H."/>
            <person name="Sato S."/>
            <person name="Yoshikawa S."/>
            <person name="Yamada K."/>
            <person name="Nakamura Y."/>
            <person name="Ichinomiya M."/>
            <person name="Sato N."/>
            <person name="Blanc-Mathieu R."/>
            <person name="Endo H."/>
            <person name="Kuwata A."/>
            <person name="Ogata H."/>
        </authorList>
    </citation>
    <scope>NUCLEOTIDE SEQUENCE [LARGE SCALE GENOMIC DNA]</scope>
</reference>
<dbReference type="SUPFAM" id="SSF51445">
    <property type="entry name" value="(Trans)glycosidases"/>
    <property type="match status" value="1"/>
</dbReference>
<dbReference type="PANTHER" id="PTHR23150">
    <property type="entry name" value="SULFATASE MODIFYING FACTOR 1, 2"/>
    <property type="match status" value="1"/>
</dbReference>
<keyword evidence="1" id="KW-0732">Signal</keyword>
<dbReference type="Gene3D" id="3.90.1580.10">
    <property type="entry name" value="paralog of FGE (formylglycine-generating enzyme)"/>
    <property type="match status" value="1"/>
</dbReference>
<feature type="chain" id="PRO_5040909778" description="Apple domain-containing protein" evidence="1">
    <location>
        <begin position="22"/>
        <end position="821"/>
    </location>
</feature>
<dbReference type="InterPro" id="IPR016187">
    <property type="entry name" value="CTDL_fold"/>
</dbReference>
<evidence type="ECO:0000256" key="1">
    <source>
        <dbReference type="SAM" id="SignalP"/>
    </source>
</evidence>
<protein>
    <recommendedName>
        <fullName evidence="2">Apple domain-containing protein</fullName>
    </recommendedName>
</protein>
<dbReference type="PROSITE" id="PS50948">
    <property type="entry name" value="PAN"/>
    <property type="match status" value="1"/>
</dbReference>
<dbReference type="InterPro" id="IPR017853">
    <property type="entry name" value="GH"/>
</dbReference>
<comment type="caution">
    <text evidence="3">The sequence shown here is derived from an EMBL/GenBank/DDBJ whole genome shotgun (WGS) entry which is preliminary data.</text>
</comment>
<dbReference type="GO" id="GO:0120147">
    <property type="term" value="F:formylglycine-generating oxidase activity"/>
    <property type="evidence" value="ECO:0007669"/>
    <property type="project" value="TreeGrafter"/>
</dbReference>
<evidence type="ECO:0000313" key="4">
    <source>
        <dbReference type="Proteomes" id="UP001165065"/>
    </source>
</evidence>
<dbReference type="Proteomes" id="UP001165065">
    <property type="component" value="Unassembled WGS sequence"/>
</dbReference>
<gene>
    <name evidence="3" type="ORF">TrCOL_g3514</name>
</gene>
<dbReference type="InterPro" id="IPR003609">
    <property type="entry name" value="Pan_app"/>
</dbReference>
<dbReference type="SUPFAM" id="SSF56436">
    <property type="entry name" value="C-type lectin-like"/>
    <property type="match status" value="1"/>
</dbReference>
<evidence type="ECO:0000313" key="3">
    <source>
        <dbReference type="EMBL" id="GMI34041.1"/>
    </source>
</evidence>
<accession>A0A9W7G5N6</accession>
<evidence type="ECO:0000259" key="2">
    <source>
        <dbReference type="PROSITE" id="PS50948"/>
    </source>
</evidence>
<name>A0A9W7G5N6_9STRA</name>
<dbReference type="EMBL" id="BRYA01000841">
    <property type="protein sequence ID" value="GMI34041.1"/>
    <property type="molecule type" value="Genomic_DNA"/>
</dbReference>
<proteinExistence type="predicted"/>
<dbReference type="Gene3D" id="3.50.4.10">
    <property type="entry name" value="Hepatocyte Growth Factor"/>
    <property type="match status" value="1"/>
</dbReference>
<dbReference type="OrthoDB" id="659at2759"/>
<dbReference type="Gene3D" id="3.20.20.80">
    <property type="entry name" value="Glycosidases"/>
    <property type="match status" value="1"/>
</dbReference>
<sequence>MRLYTAAITALFCSLAASVGARGNGQQYPPPSDQTAASFSAWHEDYVAWIEQNSASLDLQNYDLPEVMGYRTNFIQPQVMMHDKFLYNRETDTYTVDKFLDDVQTRYGGVDSVLLWPTYPNIGVDDRNQYEMHESLPGGLDALKDLIDQFHAHNVLVLLPLNPWDHGTRDSGMADYEALIKLIQRVGADGFNGDTMNGVNSSYWNEAVSEYPIIIEPETMSNENAYESDGEKDLETNLWSWGYWQYESAPSVAAYKALTGGKHLTHICERWATDHTQGIQNAFFNGAGFESWENVWGIFNKMTERNAALLERASKILRSLGDLLQGGDPSFIPHIPVTNEHSQVFSTYFKNSTHKVFLLTNSNSNDGDASTILLTLPCRFDEVDDAAEAGSTNYTITPGMNCYDHYGADDLETPTGSAASTGLTAFECSELCTSTEGCTAFVYGKSEGACYRRSNVFAKLCVDESEEYDLYVSSAGQKKLTFVDLYNGVEMTGSCDATRGEVEVEIEIEGEGIGAVIVTTEGIDDFTKSVMGDLRELTKVGLGKLDNTFTPLQQTMLPPPSSSVTVHSSLRGSTVSIPTTTEYYFECYGNCIEGDPIPNAVDVQFPWEDTPGRDHIYEGIEIKALKMDKYPVTNADYAEFLSQTGWEPENTQNWLLDWVDGIYAKGAENQPVTWVSHADAEYYCSVVGGRLPTSYEWQYAGQGLDGRLYPWGNDKPVEGVHVPTFSKARIMPDADDVSTHSKGASPFGVEDMCGNVYQWTSVFSDEHTDRAVLRGGSRWRPEGSDWYLPEPRNLLEHDTFLMMSESMDRSKGIGFRCVSAE</sequence>
<dbReference type="InterPro" id="IPR051043">
    <property type="entry name" value="Sulfatase_Mod_Factor_Kinase"/>
</dbReference>
<dbReference type="AlphaFoldDB" id="A0A9W7G5N6"/>